<dbReference type="RefSeq" id="WP_192862087.1">
    <property type="nucleotide sequence ID" value="NZ_JADAQT010000065.1"/>
</dbReference>
<evidence type="ECO:0000259" key="8">
    <source>
        <dbReference type="PROSITE" id="PS50156"/>
    </source>
</evidence>
<feature type="transmembrane region" description="Helical" evidence="7">
    <location>
        <begin position="655"/>
        <end position="674"/>
    </location>
</feature>
<evidence type="ECO:0000256" key="7">
    <source>
        <dbReference type="SAM" id="Phobius"/>
    </source>
</evidence>
<dbReference type="SUPFAM" id="SSF82866">
    <property type="entry name" value="Multidrug efflux transporter AcrB transmembrane domain"/>
    <property type="match status" value="2"/>
</dbReference>
<dbReference type="InterPro" id="IPR000731">
    <property type="entry name" value="SSD"/>
</dbReference>
<evidence type="ECO:0000256" key="2">
    <source>
        <dbReference type="ARBA" id="ARBA00010157"/>
    </source>
</evidence>
<dbReference type="Gene3D" id="1.20.1640.10">
    <property type="entry name" value="Multidrug efflux transporter AcrB transmembrane domain"/>
    <property type="match status" value="2"/>
</dbReference>
<feature type="transmembrane region" description="Helical" evidence="7">
    <location>
        <begin position="185"/>
        <end position="204"/>
    </location>
</feature>
<evidence type="ECO:0000313" key="10">
    <source>
        <dbReference type="Proteomes" id="UP000625527"/>
    </source>
</evidence>
<keyword evidence="5 7" id="KW-1133">Transmembrane helix</keyword>
<feature type="transmembrane region" description="Helical" evidence="7">
    <location>
        <begin position="237"/>
        <end position="261"/>
    </location>
</feature>
<dbReference type="Proteomes" id="UP000625527">
    <property type="component" value="Unassembled WGS sequence"/>
</dbReference>
<keyword evidence="4 7" id="KW-0812">Transmembrane</keyword>
<feature type="transmembrane region" description="Helical" evidence="7">
    <location>
        <begin position="314"/>
        <end position="340"/>
    </location>
</feature>
<comment type="subcellular location">
    <subcellularLocation>
        <location evidence="1">Cell membrane</location>
        <topology evidence="1">Multi-pass membrane protein</topology>
    </subcellularLocation>
</comment>
<comment type="similarity">
    <text evidence="2">Belongs to the resistance-nodulation-cell division (RND) (TC 2.A.6) family. MmpL subfamily.</text>
</comment>
<dbReference type="InterPro" id="IPR050545">
    <property type="entry name" value="Mycobact_MmpL"/>
</dbReference>
<feature type="transmembrane region" description="Helical" evidence="7">
    <location>
        <begin position="211"/>
        <end position="231"/>
    </location>
</feature>
<evidence type="ECO:0000256" key="6">
    <source>
        <dbReference type="ARBA" id="ARBA00023136"/>
    </source>
</evidence>
<evidence type="ECO:0000256" key="5">
    <source>
        <dbReference type="ARBA" id="ARBA00022989"/>
    </source>
</evidence>
<dbReference type="PROSITE" id="PS50156">
    <property type="entry name" value="SSD"/>
    <property type="match status" value="1"/>
</dbReference>
<keyword evidence="3" id="KW-1003">Cell membrane</keyword>
<proteinExistence type="inferred from homology"/>
<accession>A0ABR9MWU7</accession>
<feature type="transmembrane region" description="Helical" evidence="7">
    <location>
        <begin position="680"/>
        <end position="699"/>
    </location>
</feature>
<reference evidence="9 10" key="1">
    <citation type="submission" date="2020-10" db="EMBL/GenBank/DDBJ databases">
        <title>Myceligenerans pegani sp. nov., an endophytic actinomycete isolated from Peganum harmala L. in Xinjiang, China.</title>
        <authorList>
            <person name="Xin L."/>
        </authorList>
    </citation>
    <scope>NUCLEOTIDE SEQUENCE [LARGE SCALE GENOMIC DNA]</scope>
    <source>
        <strain evidence="9 10">TRM65318</strain>
    </source>
</reference>
<feature type="domain" description="SSD" evidence="8">
    <location>
        <begin position="218"/>
        <end position="339"/>
    </location>
</feature>
<organism evidence="9 10">
    <name type="scientific">Myceligenerans pegani</name>
    <dbReference type="NCBI Taxonomy" id="2776917"/>
    <lineage>
        <taxon>Bacteria</taxon>
        <taxon>Bacillati</taxon>
        <taxon>Actinomycetota</taxon>
        <taxon>Actinomycetes</taxon>
        <taxon>Micrococcales</taxon>
        <taxon>Promicromonosporaceae</taxon>
        <taxon>Myceligenerans</taxon>
    </lineage>
</organism>
<evidence type="ECO:0000256" key="3">
    <source>
        <dbReference type="ARBA" id="ARBA00022475"/>
    </source>
</evidence>
<dbReference type="EMBL" id="JADAQT010000065">
    <property type="protein sequence ID" value="MBE1875516.1"/>
    <property type="molecule type" value="Genomic_DNA"/>
</dbReference>
<dbReference type="InterPro" id="IPR004869">
    <property type="entry name" value="MMPL_dom"/>
</dbReference>
<keyword evidence="10" id="KW-1185">Reference proteome</keyword>
<dbReference type="Pfam" id="PF03176">
    <property type="entry name" value="MMPL"/>
    <property type="match status" value="2"/>
</dbReference>
<feature type="transmembrane region" description="Helical" evidence="7">
    <location>
        <begin position="374"/>
        <end position="394"/>
    </location>
</feature>
<evidence type="ECO:0000313" key="9">
    <source>
        <dbReference type="EMBL" id="MBE1875516.1"/>
    </source>
</evidence>
<feature type="transmembrane region" description="Helical" evidence="7">
    <location>
        <begin position="573"/>
        <end position="601"/>
    </location>
</feature>
<feature type="transmembrane region" description="Helical" evidence="7">
    <location>
        <begin position="543"/>
        <end position="561"/>
    </location>
</feature>
<dbReference type="PANTHER" id="PTHR33406">
    <property type="entry name" value="MEMBRANE PROTEIN MJ1562-RELATED"/>
    <property type="match status" value="1"/>
</dbReference>
<comment type="caution">
    <text evidence="9">The sequence shown here is derived from an EMBL/GenBank/DDBJ whole genome shotgun (WGS) entry which is preliminary data.</text>
</comment>
<name>A0ABR9MWU7_9MICO</name>
<protein>
    <submittedName>
        <fullName evidence="9">MMPL family transporter</fullName>
    </submittedName>
</protein>
<evidence type="ECO:0000256" key="1">
    <source>
        <dbReference type="ARBA" id="ARBA00004651"/>
    </source>
</evidence>
<gene>
    <name evidence="9" type="ORF">IHE71_07330</name>
</gene>
<dbReference type="PANTHER" id="PTHR33406:SF11">
    <property type="entry name" value="MEMBRANE PROTEIN SCO6666-RELATED"/>
    <property type="match status" value="1"/>
</dbReference>
<feature type="transmembrane region" description="Helical" evidence="7">
    <location>
        <begin position="289"/>
        <end position="308"/>
    </location>
</feature>
<evidence type="ECO:0000256" key="4">
    <source>
        <dbReference type="ARBA" id="ARBA00022692"/>
    </source>
</evidence>
<sequence>MTDLPPAVSPLERLADVLHRRRRAVLVAACAALVACGVVAAGAMSSFVLSRWEAPGTESVAAQDVLRQEFGTGNANLVLLVSAHGGDVDAPDVARSANAVADELAREPAVAEVWSYWSTGDATMRSEDGASALVLAHVAGDATAARAEIARYIPDLTRDDGTVGVRVAGPEAASTQISAQATQDLVRAELIIVPLMLVLLTILYRRVSAALLTLGVGLFSVILTLAVLRALTPLVEIATFAANIVLVMGIGLGVDYCLFVISRFREALGRGSGVRAALRETLGTAGRTVILSGLTVAASVAVLAALPFPFLRSFAYAGVATVATAALGALVVLPAALAVLGERWVRRGVVTPAPRPVERGGWYRLGRRVMRRPVVWGAAALLVLLAAASPVAGLRVGVPDDRVLAQGSSVRDTYDLMRENFATEPHDALQVVGTAANPPSDGDVAAYAIALSRLPGVVQVGSSAGMFAGGEPVTGGRSEALGARLDGGAHQRLEVVLTREALEAGADDVVAGVRAAASPFDDVLVGGYPAQLADFRAELLDRLPLVGGLILAMTLVVLLALSRSVVVPLKATVLNLLSIGVMFGVLTLVFQNGLLAGIIGFTPVGTLDPAFPILMFCLVYGLSMDYEVFMVSRIREEYERTGDNRRAVLVGLQRSAPLITAAAAVLAVSFGVYATGSVMYLQMIGIGTAVAILVDATVIRGILVPAFMRLAGDANWWAPSWRRGRFPRPGIRSAGGRP</sequence>
<keyword evidence="6 7" id="KW-0472">Membrane</keyword>
<feature type="transmembrane region" description="Helical" evidence="7">
    <location>
        <begin position="613"/>
        <end position="634"/>
    </location>
</feature>
<feature type="transmembrane region" description="Helical" evidence="7">
    <location>
        <begin position="24"/>
        <end position="49"/>
    </location>
</feature>